<accession>A0A1D2NMY5</accession>
<keyword evidence="4 5" id="KW-0274">FAD</keyword>
<evidence type="ECO:0000256" key="6">
    <source>
        <dbReference type="SAM" id="Phobius"/>
    </source>
</evidence>
<sequence length="356" mass="38935">MRVPPASPSSLQHPVISFVLAPLVYSLIAIIYSSTELFHNLDRTSDALSVSSNPRQGRSNSPDTFDFIVVGSGSAGAVVANRLAQHYTVLLLESGGEPMPGTYIPSMSLLLLNRPFIDWSHLTVKQTRACLGLKDQKAGWSAGKGIGGTSLINFLIYLRGHPKDYDNWANQTGDRSWSFEGVLPHFKAIENFVGTSDTDDVHGHGGNVEVGPAPYEGMRDFFVEAAKEKGYPQKDLAGHYDEAFDIINYNSKNGRRDSTYTAFIEPIRQTSGLTIYKFSDVTRVLLRGEDNEAFGVEYIRHGVKKVALATREVIISAGAIQSPKILMHSGIGPKSHLESFGIPTKVDLPVGKNLQE</sequence>
<gene>
    <name evidence="9" type="ORF">Ocin01_00085</name>
</gene>
<dbReference type="EMBL" id="LJIJ01000002">
    <property type="protein sequence ID" value="ODN06597.1"/>
    <property type="molecule type" value="Genomic_DNA"/>
</dbReference>
<dbReference type="STRING" id="48709.A0A1D2NMY5"/>
<dbReference type="Proteomes" id="UP000094527">
    <property type="component" value="Unassembled WGS sequence"/>
</dbReference>
<dbReference type="InterPro" id="IPR012132">
    <property type="entry name" value="GMC_OxRdtase"/>
</dbReference>
<name>A0A1D2NMY5_ORCCI</name>
<keyword evidence="6" id="KW-0472">Membrane</keyword>
<dbReference type="Pfam" id="PF00732">
    <property type="entry name" value="GMC_oxred_N"/>
    <property type="match status" value="1"/>
</dbReference>
<dbReference type="AlphaFoldDB" id="A0A1D2NMY5"/>
<evidence type="ECO:0000256" key="3">
    <source>
        <dbReference type="ARBA" id="ARBA00022630"/>
    </source>
</evidence>
<evidence type="ECO:0000256" key="2">
    <source>
        <dbReference type="ARBA" id="ARBA00010790"/>
    </source>
</evidence>
<keyword evidence="6" id="KW-1133">Transmembrane helix</keyword>
<evidence type="ECO:0000256" key="4">
    <source>
        <dbReference type="ARBA" id="ARBA00022827"/>
    </source>
</evidence>
<evidence type="ECO:0000313" key="10">
    <source>
        <dbReference type="Proteomes" id="UP000094527"/>
    </source>
</evidence>
<dbReference type="PANTHER" id="PTHR11552:SF147">
    <property type="entry name" value="CHOLINE DEHYDROGENASE, MITOCHONDRIAL"/>
    <property type="match status" value="1"/>
</dbReference>
<evidence type="ECO:0000313" key="9">
    <source>
        <dbReference type="EMBL" id="ODN06597.1"/>
    </source>
</evidence>
<evidence type="ECO:0000259" key="8">
    <source>
        <dbReference type="PROSITE" id="PS00624"/>
    </source>
</evidence>
<organism evidence="9 10">
    <name type="scientific">Orchesella cincta</name>
    <name type="common">Springtail</name>
    <name type="synonym">Podura cincta</name>
    <dbReference type="NCBI Taxonomy" id="48709"/>
    <lineage>
        <taxon>Eukaryota</taxon>
        <taxon>Metazoa</taxon>
        <taxon>Ecdysozoa</taxon>
        <taxon>Arthropoda</taxon>
        <taxon>Hexapoda</taxon>
        <taxon>Collembola</taxon>
        <taxon>Entomobryomorpha</taxon>
        <taxon>Entomobryoidea</taxon>
        <taxon>Orchesellidae</taxon>
        <taxon>Orchesellinae</taxon>
        <taxon>Orchesella</taxon>
    </lineage>
</organism>
<dbReference type="OrthoDB" id="269227at2759"/>
<comment type="cofactor">
    <cofactor evidence="1">
        <name>FAD</name>
        <dbReference type="ChEBI" id="CHEBI:57692"/>
    </cofactor>
</comment>
<keyword evidence="10" id="KW-1185">Reference proteome</keyword>
<keyword evidence="3 5" id="KW-0285">Flavoprotein</keyword>
<protein>
    <submittedName>
        <fullName evidence="9">Glucose dehydrogenase [FAD, quinone]</fullName>
    </submittedName>
</protein>
<dbReference type="Gene3D" id="3.50.50.60">
    <property type="entry name" value="FAD/NAD(P)-binding domain"/>
    <property type="match status" value="2"/>
</dbReference>
<feature type="domain" description="Glucose-methanol-choline oxidoreductase N-terminal" evidence="8">
    <location>
        <begin position="318"/>
        <end position="332"/>
    </location>
</feature>
<comment type="similarity">
    <text evidence="2 5">Belongs to the GMC oxidoreductase family.</text>
</comment>
<dbReference type="OMA" id="PAVENMN"/>
<evidence type="ECO:0000256" key="1">
    <source>
        <dbReference type="ARBA" id="ARBA00001974"/>
    </source>
</evidence>
<dbReference type="GO" id="GO:0016614">
    <property type="term" value="F:oxidoreductase activity, acting on CH-OH group of donors"/>
    <property type="evidence" value="ECO:0007669"/>
    <property type="project" value="InterPro"/>
</dbReference>
<keyword evidence="6" id="KW-0812">Transmembrane</keyword>
<dbReference type="InterPro" id="IPR036188">
    <property type="entry name" value="FAD/NAD-bd_sf"/>
</dbReference>
<comment type="caution">
    <text evidence="9">The sequence shown here is derived from an EMBL/GenBank/DDBJ whole genome shotgun (WGS) entry which is preliminary data.</text>
</comment>
<dbReference type="GO" id="GO:0050660">
    <property type="term" value="F:flavin adenine dinucleotide binding"/>
    <property type="evidence" value="ECO:0007669"/>
    <property type="project" value="InterPro"/>
</dbReference>
<dbReference type="PROSITE" id="PS00624">
    <property type="entry name" value="GMC_OXRED_2"/>
    <property type="match status" value="1"/>
</dbReference>
<dbReference type="PANTHER" id="PTHR11552">
    <property type="entry name" value="GLUCOSE-METHANOL-CHOLINE GMC OXIDOREDUCTASE"/>
    <property type="match status" value="1"/>
</dbReference>
<feature type="domain" description="Glucose-methanol-choline oxidoreductase N-terminal" evidence="7">
    <location>
        <begin position="143"/>
        <end position="166"/>
    </location>
</feature>
<dbReference type="SUPFAM" id="SSF51905">
    <property type="entry name" value="FAD/NAD(P)-binding domain"/>
    <property type="match status" value="1"/>
</dbReference>
<reference evidence="9 10" key="1">
    <citation type="journal article" date="2016" name="Genome Biol. Evol.">
        <title>Gene Family Evolution Reflects Adaptation to Soil Environmental Stressors in the Genome of the Collembolan Orchesella cincta.</title>
        <authorList>
            <person name="Faddeeva-Vakhrusheva A."/>
            <person name="Derks M.F."/>
            <person name="Anvar S.Y."/>
            <person name="Agamennone V."/>
            <person name="Suring W."/>
            <person name="Smit S."/>
            <person name="van Straalen N.M."/>
            <person name="Roelofs D."/>
        </authorList>
    </citation>
    <scope>NUCLEOTIDE SEQUENCE [LARGE SCALE GENOMIC DNA]</scope>
    <source>
        <tissue evidence="9">Mixed pool</tissue>
    </source>
</reference>
<dbReference type="PROSITE" id="PS00623">
    <property type="entry name" value="GMC_OXRED_1"/>
    <property type="match status" value="1"/>
</dbReference>
<evidence type="ECO:0000256" key="5">
    <source>
        <dbReference type="RuleBase" id="RU003968"/>
    </source>
</evidence>
<dbReference type="InterPro" id="IPR000172">
    <property type="entry name" value="GMC_OxRdtase_N"/>
</dbReference>
<proteinExistence type="inferred from homology"/>
<evidence type="ECO:0000259" key="7">
    <source>
        <dbReference type="PROSITE" id="PS00623"/>
    </source>
</evidence>
<feature type="transmembrane region" description="Helical" evidence="6">
    <location>
        <begin position="15"/>
        <end position="33"/>
    </location>
</feature>